<comment type="similarity">
    <text evidence="3 12">Belongs to the methylenetetrahydrofolate reductase family.</text>
</comment>
<dbReference type="GO" id="GO:0106312">
    <property type="term" value="F:methylenetetrahydrofolate reductase (NADH) activity"/>
    <property type="evidence" value="ECO:0007669"/>
    <property type="project" value="UniProtKB-EC"/>
</dbReference>
<dbReference type="NCBIfam" id="TIGR00676">
    <property type="entry name" value="fadh2"/>
    <property type="match status" value="1"/>
</dbReference>
<dbReference type="GO" id="GO:0071949">
    <property type="term" value="F:FAD binding"/>
    <property type="evidence" value="ECO:0007669"/>
    <property type="project" value="TreeGrafter"/>
</dbReference>
<sequence>MKIDEIFAKKDLVFSFEIFPPKTTSSVDTIYKTLEELKDLKPDFISVTYGAGGSLVNNRTTELSSLVKEKYGVEAVAHLTCINSTKEEIDYILNDLKSHGIENILALRGDIPEGGVLKGDFKYAYELISHIKKRGDFNIAAACYPEGHVKGKNLKEDLIHLKLKEESGATHFISQLFFDNNYFYNFLEEKDKLNIKSSIEAGIMPVTNKAQIERLTSLCGVNLPEKFIKIVNKYEYDRVALRDAGIAYAVEQIVDLVSSGVDGIHLYTMNNPYVARKITESISSIINSINKQKAI</sequence>
<evidence type="ECO:0000256" key="9">
    <source>
        <dbReference type="ARBA" id="ARBA00023167"/>
    </source>
</evidence>
<keyword evidence="8" id="KW-0520">NAD</keyword>
<name>A0A174IVC0_9CLOT</name>
<evidence type="ECO:0000256" key="5">
    <source>
        <dbReference type="ARBA" id="ARBA00022630"/>
    </source>
</evidence>
<gene>
    <name evidence="13" type="primary">metF</name>
    <name evidence="13" type="ORF">ERS852470_03691</name>
</gene>
<dbReference type="InterPro" id="IPR004620">
    <property type="entry name" value="MTHF_reductase_bac"/>
</dbReference>
<protein>
    <recommendedName>
        <fullName evidence="12">Methylenetetrahydrofolate reductase</fullName>
        <ecNumber evidence="12">1.5.1.54</ecNumber>
    </recommendedName>
</protein>
<dbReference type="AlphaFoldDB" id="A0A174IVC0"/>
<dbReference type="OrthoDB" id="9812555at2"/>
<proteinExistence type="inferred from homology"/>
<dbReference type="RefSeq" id="WP_055278021.1">
    <property type="nucleotide sequence ID" value="NZ_CYZV01000086.1"/>
</dbReference>
<evidence type="ECO:0000256" key="3">
    <source>
        <dbReference type="ARBA" id="ARBA00006743"/>
    </source>
</evidence>
<comment type="pathway">
    <text evidence="10">Amino-acid biosynthesis; L-methionine biosynthesis via de novo pathway.</text>
</comment>
<dbReference type="GO" id="GO:0005829">
    <property type="term" value="C:cytosol"/>
    <property type="evidence" value="ECO:0007669"/>
    <property type="project" value="InterPro"/>
</dbReference>
<keyword evidence="5 12" id="KW-0285">Flavoprotein</keyword>
<dbReference type="GO" id="GO:0009086">
    <property type="term" value="P:methionine biosynthetic process"/>
    <property type="evidence" value="ECO:0007669"/>
    <property type="project" value="UniProtKB-KW"/>
</dbReference>
<dbReference type="CDD" id="cd00537">
    <property type="entry name" value="MTHFR"/>
    <property type="match status" value="1"/>
</dbReference>
<evidence type="ECO:0000256" key="2">
    <source>
        <dbReference type="ARBA" id="ARBA00004777"/>
    </source>
</evidence>
<evidence type="ECO:0000256" key="7">
    <source>
        <dbReference type="ARBA" id="ARBA00023002"/>
    </source>
</evidence>
<dbReference type="Pfam" id="PF02219">
    <property type="entry name" value="MTHFR"/>
    <property type="match status" value="1"/>
</dbReference>
<evidence type="ECO:0000256" key="10">
    <source>
        <dbReference type="ARBA" id="ARBA00034478"/>
    </source>
</evidence>
<dbReference type="Proteomes" id="UP000095558">
    <property type="component" value="Unassembled WGS sequence"/>
</dbReference>
<comment type="cofactor">
    <cofactor evidence="1 12">
        <name>FAD</name>
        <dbReference type="ChEBI" id="CHEBI:57692"/>
    </cofactor>
</comment>
<keyword evidence="9" id="KW-0486">Methionine biosynthesis</keyword>
<evidence type="ECO:0000313" key="13">
    <source>
        <dbReference type="EMBL" id="CUO91343.1"/>
    </source>
</evidence>
<accession>A0A174IVC0</accession>
<evidence type="ECO:0000256" key="11">
    <source>
        <dbReference type="ARBA" id="ARBA00048628"/>
    </source>
</evidence>
<dbReference type="SUPFAM" id="SSF51730">
    <property type="entry name" value="FAD-linked oxidoreductase"/>
    <property type="match status" value="1"/>
</dbReference>
<reference evidence="13 14" key="1">
    <citation type="submission" date="2015-09" db="EMBL/GenBank/DDBJ databases">
        <authorList>
            <consortium name="Pathogen Informatics"/>
        </authorList>
    </citation>
    <scope>NUCLEOTIDE SEQUENCE [LARGE SCALE GENOMIC DNA]</scope>
    <source>
        <strain evidence="13 14">2789STDY5834855</strain>
    </source>
</reference>
<evidence type="ECO:0000256" key="8">
    <source>
        <dbReference type="ARBA" id="ARBA00023027"/>
    </source>
</evidence>
<comment type="catalytic activity">
    <reaction evidence="11">
        <text>(6S)-5-methyl-5,6,7,8-tetrahydrofolate + NAD(+) = (6R)-5,10-methylene-5,6,7,8-tetrahydrofolate + NADH + H(+)</text>
        <dbReference type="Rhea" id="RHEA:19821"/>
        <dbReference type="ChEBI" id="CHEBI:15378"/>
        <dbReference type="ChEBI" id="CHEBI:15636"/>
        <dbReference type="ChEBI" id="CHEBI:18608"/>
        <dbReference type="ChEBI" id="CHEBI:57540"/>
        <dbReference type="ChEBI" id="CHEBI:57945"/>
        <dbReference type="EC" id="1.5.1.54"/>
    </reaction>
    <physiologicalReaction direction="right-to-left" evidence="11">
        <dbReference type="Rhea" id="RHEA:19823"/>
    </physiologicalReaction>
</comment>
<dbReference type="Gene3D" id="3.20.20.220">
    <property type="match status" value="1"/>
</dbReference>
<evidence type="ECO:0000256" key="6">
    <source>
        <dbReference type="ARBA" id="ARBA00022827"/>
    </source>
</evidence>
<keyword evidence="4" id="KW-0028">Amino-acid biosynthesis</keyword>
<dbReference type="EC" id="1.5.1.54" evidence="12"/>
<dbReference type="PANTHER" id="PTHR45754:SF3">
    <property type="entry name" value="METHYLENETETRAHYDROFOLATE REDUCTASE (NADPH)"/>
    <property type="match status" value="1"/>
</dbReference>
<keyword evidence="6 12" id="KW-0274">FAD</keyword>
<evidence type="ECO:0000256" key="12">
    <source>
        <dbReference type="RuleBase" id="RU003862"/>
    </source>
</evidence>
<organism evidence="13 14">
    <name type="scientific">Clostridium disporicum</name>
    <dbReference type="NCBI Taxonomy" id="84024"/>
    <lineage>
        <taxon>Bacteria</taxon>
        <taxon>Bacillati</taxon>
        <taxon>Bacillota</taxon>
        <taxon>Clostridia</taxon>
        <taxon>Eubacteriales</taxon>
        <taxon>Clostridiaceae</taxon>
        <taxon>Clostridium</taxon>
    </lineage>
</organism>
<evidence type="ECO:0000256" key="1">
    <source>
        <dbReference type="ARBA" id="ARBA00001974"/>
    </source>
</evidence>
<dbReference type="InterPro" id="IPR029041">
    <property type="entry name" value="FAD-linked_oxidoreductase-like"/>
</dbReference>
<comment type="pathway">
    <text evidence="2 12">One-carbon metabolism; tetrahydrofolate interconversion.</text>
</comment>
<dbReference type="InterPro" id="IPR003171">
    <property type="entry name" value="Mehydrof_redctse-like"/>
</dbReference>
<dbReference type="UniPathway" id="UPA00193"/>
<evidence type="ECO:0000313" key="14">
    <source>
        <dbReference type="Proteomes" id="UP000095558"/>
    </source>
</evidence>
<dbReference type="GO" id="GO:0035999">
    <property type="term" value="P:tetrahydrofolate interconversion"/>
    <property type="evidence" value="ECO:0007669"/>
    <property type="project" value="UniProtKB-UniPathway"/>
</dbReference>
<evidence type="ECO:0000256" key="4">
    <source>
        <dbReference type="ARBA" id="ARBA00022605"/>
    </source>
</evidence>
<keyword evidence="7 12" id="KW-0560">Oxidoreductase</keyword>
<dbReference type="PANTHER" id="PTHR45754">
    <property type="entry name" value="METHYLENETETRAHYDROFOLATE REDUCTASE"/>
    <property type="match status" value="1"/>
</dbReference>
<dbReference type="EMBL" id="CYZV01000086">
    <property type="protein sequence ID" value="CUO91343.1"/>
    <property type="molecule type" value="Genomic_DNA"/>
</dbReference>